<gene>
    <name evidence="4" type="ORF">JXQ802_LOCUS36258</name>
    <name evidence="3" type="ORF">PYM288_LOCUS17483</name>
</gene>
<feature type="transmembrane region" description="Helical" evidence="2">
    <location>
        <begin position="12"/>
        <end position="29"/>
    </location>
</feature>
<protein>
    <submittedName>
        <fullName evidence="4">Uncharacterized protein</fullName>
    </submittedName>
</protein>
<evidence type="ECO:0000256" key="2">
    <source>
        <dbReference type="SAM" id="Phobius"/>
    </source>
</evidence>
<keyword evidence="2" id="KW-0472">Membrane</keyword>
<proteinExistence type="predicted"/>
<keyword evidence="2" id="KW-0812">Transmembrane</keyword>
<keyword evidence="2" id="KW-1133">Transmembrane helix</keyword>
<dbReference type="Proteomes" id="UP000663854">
    <property type="component" value="Unassembled WGS sequence"/>
</dbReference>
<name>A0A815N175_9BILA</name>
<evidence type="ECO:0000256" key="1">
    <source>
        <dbReference type="SAM" id="MobiDB-lite"/>
    </source>
</evidence>
<keyword evidence="5" id="KW-1185">Reference proteome</keyword>
<dbReference type="AlphaFoldDB" id="A0A815N175"/>
<organism evidence="4 5">
    <name type="scientific">Rotaria sordida</name>
    <dbReference type="NCBI Taxonomy" id="392033"/>
    <lineage>
        <taxon>Eukaryota</taxon>
        <taxon>Metazoa</taxon>
        <taxon>Spiralia</taxon>
        <taxon>Gnathifera</taxon>
        <taxon>Rotifera</taxon>
        <taxon>Eurotatoria</taxon>
        <taxon>Bdelloidea</taxon>
        <taxon>Philodinida</taxon>
        <taxon>Philodinidae</taxon>
        <taxon>Rotaria</taxon>
    </lineage>
</organism>
<comment type="caution">
    <text evidence="4">The sequence shown here is derived from an EMBL/GenBank/DDBJ whole genome shotgun (WGS) entry which is preliminary data.</text>
</comment>
<dbReference type="SUPFAM" id="SSF81321">
    <property type="entry name" value="Family A G protein-coupled receptor-like"/>
    <property type="match status" value="1"/>
</dbReference>
<dbReference type="EMBL" id="CAJNOH010000495">
    <property type="protein sequence ID" value="CAF1057751.1"/>
    <property type="molecule type" value="Genomic_DNA"/>
</dbReference>
<evidence type="ECO:0000313" key="5">
    <source>
        <dbReference type="Proteomes" id="UP000663870"/>
    </source>
</evidence>
<evidence type="ECO:0000313" key="3">
    <source>
        <dbReference type="EMBL" id="CAF1057751.1"/>
    </source>
</evidence>
<feature type="transmembrane region" description="Helical" evidence="2">
    <location>
        <begin position="41"/>
        <end position="64"/>
    </location>
</feature>
<feature type="region of interest" description="Disordered" evidence="1">
    <location>
        <begin position="88"/>
        <end position="112"/>
    </location>
</feature>
<sequence>MYVQLVSISMLYFIIWIPFVTISLIRLFYDPLFLQDAIMLVINYCLYICPLASPFIALVGLPAVQQRLRTNNWSMLWNNHVIQTRIRPTGTKNTRVEQQRTVPHRQYDEHSL</sequence>
<dbReference type="Proteomes" id="UP000663870">
    <property type="component" value="Unassembled WGS sequence"/>
</dbReference>
<accession>A0A815N175</accession>
<reference evidence="4" key="1">
    <citation type="submission" date="2021-02" db="EMBL/GenBank/DDBJ databases">
        <authorList>
            <person name="Nowell W R."/>
        </authorList>
    </citation>
    <scope>NUCLEOTIDE SEQUENCE</scope>
</reference>
<evidence type="ECO:0000313" key="4">
    <source>
        <dbReference type="EMBL" id="CAF1427922.1"/>
    </source>
</evidence>
<dbReference type="EMBL" id="CAJNOL010001847">
    <property type="protein sequence ID" value="CAF1427922.1"/>
    <property type="molecule type" value="Genomic_DNA"/>
</dbReference>